<organism evidence="3 4">
    <name type="scientific">Serendipita vermifera MAFF 305830</name>
    <dbReference type="NCBI Taxonomy" id="933852"/>
    <lineage>
        <taxon>Eukaryota</taxon>
        <taxon>Fungi</taxon>
        <taxon>Dikarya</taxon>
        <taxon>Basidiomycota</taxon>
        <taxon>Agaricomycotina</taxon>
        <taxon>Agaricomycetes</taxon>
        <taxon>Sebacinales</taxon>
        <taxon>Serendipitaceae</taxon>
        <taxon>Serendipita</taxon>
    </lineage>
</organism>
<evidence type="ECO:0000256" key="1">
    <source>
        <dbReference type="SAM" id="MobiDB-lite"/>
    </source>
</evidence>
<dbReference type="Proteomes" id="UP000054097">
    <property type="component" value="Unassembled WGS sequence"/>
</dbReference>
<dbReference type="SMART" id="SM00233">
    <property type="entry name" value="PH"/>
    <property type="match status" value="1"/>
</dbReference>
<dbReference type="InterPro" id="IPR000095">
    <property type="entry name" value="CRIB_dom"/>
</dbReference>
<sequence length="216" mass="24214">MSYYGSPTPSHPAPSAPNSPFNGGYEWPGSVNNSLSDTPEGKIVRSGYVSVREDGSAWRRKWLVLRDYVIYFHRKENTPQASALLLADITKVDQTHLERYCLLIETKDRKLHLSLTSYSELYGWKDDIFARSPLSKPVKYHYGVHVDFDPNTGHPINFPEAWIRQLMPSAATREAYARNPRAVLGALGFYTGSPEPESEETSDGPSTSYDGIPKSS</sequence>
<dbReference type="HOGENOM" id="CLU_1278313_0_0_1"/>
<feature type="domain" description="PH" evidence="2">
    <location>
        <begin position="42"/>
        <end position="133"/>
    </location>
</feature>
<dbReference type="Gene3D" id="3.90.810.10">
    <property type="entry name" value="CRIB domain"/>
    <property type="match status" value="1"/>
</dbReference>
<dbReference type="Gene3D" id="2.30.29.30">
    <property type="entry name" value="Pleckstrin-homology domain (PH domain)/Phosphotyrosine-binding domain (PTB)"/>
    <property type="match status" value="1"/>
</dbReference>
<keyword evidence="4" id="KW-1185">Reference proteome</keyword>
<protein>
    <recommendedName>
        <fullName evidence="2">PH domain-containing protein</fullName>
    </recommendedName>
</protein>
<evidence type="ECO:0000313" key="3">
    <source>
        <dbReference type="EMBL" id="KIM29250.1"/>
    </source>
</evidence>
<reference evidence="4" key="2">
    <citation type="submission" date="2015-01" db="EMBL/GenBank/DDBJ databases">
        <title>Evolutionary Origins and Diversification of the Mycorrhizal Mutualists.</title>
        <authorList>
            <consortium name="DOE Joint Genome Institute"/>
            <consortium name="Mycorrhizal Genomics Consortium"/>
            <person name="Kohler A."/>
            <person name="Kuo A."/>
            <person name="Nagy L.G."/>
            <person name="Floudas D."/>
            <person name="Copeland A."/>
            <person name="Barry K.W."/>
            <person name="Cichocki N."/>
            <person name="Veneault-Fourrey C."/>
            <person name="LaButti K."/>
            <person name="Lindquist E.A."/>
            <person name="Lipzen A."/>
            <person name="Lundell T."/>
            <person name="Morin E."/>
            <person name="Murat C."/>
            <person name="Riley R."/>
            <person name="Ohm R."/>
            <person name="Sun H."/>
            <person name="Tunlid A."/>
            <person name="Henrissat B."/>
            <person name="Grigoriev I.V."/>
            <person name="Hibbett D.S."/>
            <person name="Martin F."/>
        </authorList>
    </citation>
    <scope>NUCLEOTIDE SEQUENCE [LARGE SCALE GENOMIC DNA]</scope>
    <source>
        <strain evidence="4">MAFF 305830</strain>
    </source>
</reference>
<proteinExistence type="predicted"/>
<gene>
    <name evidence="3" type="ORF">M408DRAFT_328922</name>
</gene>
<name>A0A0C3AXJ1_SERVB</name>
<dbReference type="OrthoDB" id="248923at2759"/>
<dbReference type="STRING" id="933852.A0A0C3AXJ1"/>
<dbReference type="Pfam" id="PF00169">
    <property type="entry name" value="PH"/>
    <property type="match status" value="1"/>
</dbReference>
<dbReference type="SUPFAM" id="SSF50729">
    <property type="entry name" value="PH domain-like"/>
    <property type="match status" value="1"/>
</dbReference>
<dbReference type="InterPro" id="IPR011993">
    <property type="entry name" value="PH-like_dom_sf"/>
</dbReference>
<evidence type="ECO:0000313" key="4">
    <source>
        <dbReference type="Proteomes" id="UP000054097"/>
    </source>
</evidence>
<dbReference type="EMBL" id="KN824289">
    <property type="protein sequence ID" value="KIM29250.1"/>
    <property type="molecule type" value="Genomic_DNA"/>
</dbReference>
<accession>A0A0C3AXJ1</accession>
<evidence type="ECO:0000259" key="2">
    <source>
        <dbReference type="PROSITE" id="PS50003"/>
    </source>
</evidence>
<dbReference type="InterPro" id="IPR036936">
    <property type="entry name" value="CRIB_dom_sf"/>
</dbReference>
<reference evidence="3 4" key="1">
    <citation type="submission" date="2014-04" db="EMBL/GenBank/DDBJ databases">
        <authorList>
            <consortium name="DOE Joint Genome Institute"/>
            <person name="Kuo A."/>
            <person name="Zuccaro A."/>
            <person name="Kohler A."/>
            <person name="Nagy L.G."/>
            <person name="Floudas D."/>
            <person name="Copeland A."/>
            <person name="Barry K.W."/>
            <person name="Cichocki N."/>
            <person name="Veneault-Fourrey C."/>
            <person name="LaButti K."/>
            <person name="Lindquist E.A."/>
            <person name="Lipzen A."/>
            <person name="Lundell T."/>
            <person name="Morin E."/>
            <person name="Murat C."/>
            <person name="Sun H."/>
            <person name="Tunlid A."/>
            <person name="Henrissat B."/>
            <person name="Grigoriev I.V."/>
            <person name="Hibbett D.S."/>
            <person name="Martin F."/>
            <person name="Nordberg H.P."/>
            <person name="Cantor M.N."/>
            <person name="Hua S.X."/>
        </authorList>
    </citation>
    <scope>NUCLEOTIDE SEQUENCE [LARGE SCALE GENOMIC DNA]</scope>
    <source>
        <strain evidence="3 4">MAFF 305830</strain>
    </source>
</reference>
<feature type="region of interest" description="Disordered" evidence="1">
    <location>
        <begin position="188"/>
        <end position="216"/>
    </location>
</feature>
<dbReference type="PROSITE" id="PS50003">
    <property type="entry name" value="PH_DOMAIN"/>
    <property type="match status" value="1"/>
</dbReference>
<dbReference type="Pfam" id="PF00786">
    <property type="entry name" value="PBD"/>
    <property type="match status" value="1"/>
</dbReference>
<feature type="region of interest" description="Disordered" evidence="1">
    <location>
        <begin position="1"/>
        <end position="21"/>
    </location>
</feature>
<dbReference type="InterPro" id="IPR001849">
    <property type="entry name" value="PH_domain"/>
</dbReference>
<dbReference type="AlphaFoldDB" id="A0A0C3AXJ1"/>